<keyword evidence="3" id="KW-1185">Reference proteome</keyword>
<evidence type="ECO:0008006" key="4">
    <source>
        <dbReference type="Google" id="ProtNLM"/>
    </source>
</evidence>
<sequence length="165" mass="17447">MTPEQIVEDEARRPIWLITLADVMLLLVGFFVYLQANPQLDRRALSDSLREGFGVEQPVPMAVDANVVTGFAPGSAALPASDVALWAEDALRDPRTIIRVTGGTDGTPADVDPVTGSAAILAADRARAVVATLSRDVPPARLLIDTRVGAGRAVQLNLAFAGEHP</sequence>
<keyword evidence="1" id="KW-0812">Transmembrane</keyword>
<dbReference type="Proteomes" id="UP000219494">
    <property type="component" value="Unassembled WGS sequence"/>
</dbReference>
<evidence type="ECO:0000256" key="1">
    <source>
        <dbReference type="SAM" id="Phobius"/>
    </source>
</evidence>
<dbReference type="RefSeq" id="WP_245858210.1">
    <property type="nucleotide sequence ID" value="NZ_OBMI01000001.1"/>
</dbReference>
<name>A0A285QE28_9SPHN</name>
<dbReference type="EMBL" id="OBMI01000001">
    <property type="protein sequence ID" value="SOB80190.1"/>
    <property type="molecule type" value="Genomic_DNA"/>
</dbReference>
<accession>A0A285QE28</accession>
<evidence type="ECO:0000313" key="2">
    <source>
        <dbReference type="EMBL" id="SOB80190.1"/>
    </source>
</evidence>
<protein>
    <recommendedName>
        <fullName evidence="4">Flagellar motor protein MotB</fullName>
    </recommendedName>
</protein>
<proteinExistence type="predicted"/>
<keyword evidence="1" id="KW-1133">Transmembrane helix</keyword>
<gene>
    <name evidence="2" type="ORF">SAMN06297144_0934</name>
</gene>
<reference evidence="2 3" key="1">
    <citation type="submission" date="2017-07" db="EMBL/GenBank/DDBJ databases">
        <authorList>
            <person name="Sun Z.S."/>
            <person name="Albrecht U."/>
            <person name="Echele G."/>
            <person name="Lee C.C."/>
        </authorList>
    </citation>
    <scope>NUCLEOTIDE SEQUENCE [LARGE SCALE GENOMIC DNA]</scope>
    <source>
        <strain evidence="2 3">CGMCC 1.12672</strain>
    </source>
</reference>
<evidence type="ECO:0000313" key="3">
    <source>
        <dbReference type="Proteomes" id="UP000219494"/>
    </source>
</evidence>
<feature type="transmembrane region" description="Helical" evidence="1">
    <location>
        <begin position="15"/>
        <end position="34"/>
    </location>
</feature>
<keyword evidence="1" id="KW-0472">Membrane</keyword>
<organism evidence="2 3">
    <name type="scientific">Sphingomonas guangdongensis</name>
    <dbReference type="NCBI Taxonomy" id="1141890"/>
    <lineage>
        <taxon>Bacteria</taxon>
        <taxon>Pseudomonadati</taxon>
        <taxon>Pseudomonadota</taxon>
        <taxon>Alphaproteobacteria</taxon>
        <taxon>Sphingomonadales</taxon>
        <taxon>Sphingomonadaceae</taxon>
        <taxon>Sphingomonas</taxon>
    </lineage>
</organism>
<dbReference type="AlphaFoldDB" id="A0A285QE28"/>